<dbReference type="InterPro" id="IPR002645">
    <property type="entry name" value="STAS_dom"/>
</dbReference>
<reference evidence="4 5" key="1">
    <citation type="submission" date="2024-09" db="EMBL/GenBank/DDBJ databases">
        <authorList>
            <person name="Sun Q."/>
            <person name="Mori K."/>
        </authorList>
    </citation>
    <scope>NUCLEOTIDE SEQUENCE [LARGE SCALE GENOMIC DNA]</scope>
    <source>
        <strain evidence="4 5">JCM 3323</strain>
    </source>
</reference>
<dbReference type="InterPro" id="IPR036513">
    <property type="entry name" value="STAS_dom_sf"/>
</dbReference>
<gene>
    <name evidence="4" type="ORF">ACFFRN_02860</name>
</gene>
<comment type="caution">
    <text evidence="4">The sequence shown here is derived from an EMBL/GenBank/DDBJ whole genome shotgun (WGS) entry which is preliminary data.</text>
</comment>
<evidence type="ECO:0000256" key="1">
    <source>
        <dbReference type="ARBA" id="ARBA00009013"/>
    </source>
</evidence>
<dbReference type="PROSITE" id="PS50801">
    <property type="entry name" value="STAS"/>
    <property type="match status" value="1"/>
</dbReference>
<dbReference type="Gene3D" id="3.30.750.24">
    <property type="entry name" value="STAS domain"/>
    <property type="match status" value="1"/>
</dbReference>
<keyword evidence="5" id="KW-1185">Reference proteome</keyword>
<organism evidence="4 5">
    <name type="scientific">Nonomuraea roseola</name>
    <dbReference type="NCBI Taxonomy" id="46179"/>
    <lineage>
        <taxon>Bacteria</taxon>
        <taxon>Bacillati</taxon>
        <taxon>Actinomycetota</taxon>
        <taxon>Actinomycetes</taxon>
        <taxon>Streptosporangiales</taxon>
        <taxon>Streptosporangiaceae</taxon>
        <taxon>Nonomuraea</taxon>
    </lineage>
</organism>
<evidence type="ECO:0000259" key="3">
    <source>
        <dbReference type="PROSITE" id="PS50801"/>
    </source>
</evidence>
<dbReference type="EMBL" id="JBHMCE010000001">
    <property type="protein sequence ID" value="MFB9525554.1"/>
    <property type="molecule type" value="Genomic_DNA"/>
</dbReference>
<dbReference type="Proteomes" id="UP001589646">
    <property type="component" value="Unassembled WGS sequence"/>
</dbReference>
<dbReference type="CDD" id="cd07043">
    <property type="entry name" value="STAS_anti-anti-sigma_factors"/>
    <property type="match status" value="1"/>
</dbReference>
<sequence length="113" mass="12284">MVVRSWTDGRFALVQAIGDLDMAAVPRLREELDQVLAPMHGPQLAIDLTEVPFCDSVGLGLLVSTLTRVKEMHGRLILVVGSGMIPHLLAITNLDRHFELTDSVDGARQTLAA</sequence>
<accession>A0ABV5PR42</accession>
<protein>
    <recommendedName>
        <fullName evidence="2">Anti-sigma factor antagonist</fullName>
    </recommendedName>
</protein>
<proteinExistence type="inferred from homology"/>
<dbReference type="RefSeq" id="WP_346126070.1">
    <property type="nucleotide sequence ID" value="NZ_BAAAXC010000015.1"/>
</dbReference>
<dbReference type="InterPro" id="IPR003658">
    <property type="entry name" value="Anti-sigma_ant"/>
</dbReference>
<dbReference type="PANTHER" id="PTHR33495:SF2">
    <property type="entry name" value="ANTI-SIGMA FACTOR ANTAGONIST TM_1081-RELATED"/>
    <property type="match status" value="1"/>
</dbReference>
<feature type="domain" description="STAS" evidence="3">
    <location>
        <begin position="13"/>
        <end position="111"/>
    </location>
</feature>
<evidence type="ECO:0000256" key="2">
    <source>
        <dbReference type="RuleBase" id="RU003749"/>
    </source>
</evidence>
<dbReference type="SUPFAM" id="SSF52091">
    <property type="entry name" value="SpoIIaa-like"/>
    <property type="match status" value="1"/>
</dbReference>
<name>A0ABV5PR42_9ACTN</name>
<dbReference type="PANTHER" id="PTHR33495">
    <property type="entry name" value="ANTI-SIGMA FACTOR ANTAGONIST TM_1081-RELATED-RELATED"/>
    <property type="match status" value="1"/>
</dbReference>
<evidence type="ECO:0000313" key="5">
    <source>
        <dbReference type="Proteomes" id="UP001589646"/>
    </source>
</evidence>
<comment type="similarity">
    <text evidence="1 2">Belongs to the anti-sigma-factor antagonist family.</text>
</comment>
<dbReference type="Pfam" id="PF01740">
    <property type="entry name" value="STAS"/>
    <property type="match status" value="1"/>
</dbReference>
<evidence type="ECO:0000313" key="4">
    <source>
        <dbReference type="EMBL" id="MFB9525554.1"/>
    </source>
</evidence>
<dbReference type="NCBIfam" id="TIGR00377">
    <property type="entry name" value="ant_ant_sig"/>
    <property type="match status" value="1"/>
</dbReference>